<keyword evidence="5" id="KW-1185">Reference proteome</keyword>
<dbReference type="Pfam" id="PF00561">
    <property type="entry name" value="Abhydrolase_1"/>
    <property type="match status" value="1"/>
</dbReference>
<evidence type="ECO:0000256" key="1">
    <source>
        <dbReference type="ARBA" id="ARBA00022801"/>
    </source>
</evidence>
<keyword evidence="1 4" id="KW-0378">Hydrolase</keyword>
<dbReference type="InterPro" id="IPR000639">
    <property type="entry name" value="Epox_hydrolase-like"/>
</dbReference>
<gene>
    <name evidence="4" type="ORF">J2853_002064</name>
</gene>
<evidence type="ECO:0000256" key="2">
    <source>
        <dbReference type="SAM" id="MobiDB-lite"/>
    </source>
</evidence>
<reference evidence="4 5" key="1">
    <citation type="submission" date="2023-07" db="EMBL/GenBank/DDBJ databases">
        <title>Sequencing the genomes of 1000 actinobacteria strains.</title>
        <authorList>
            <person name="Klenk H.-P."/>
        </authorList>
    </citation>
    <scope>NUCLEOTIDE SEQUENCE [LARGE SCALE GENOMIC DNA]</scope>
    <source>
        <strain evidence="4 5">DSM 46740</strain>
    </source>
</reference>
<name>A0ABT9Q952_9ACTN</name>
<organism evidence="4 5">
    <name type="scientific">Streptosporangium lutulentum</name>
    <dbReference type="NCBI Taxonomy" id="1461250"/>
    <lineage>
        <taxon>Bacteria</taxon>
        <taxon>Bacillati</taxon>
        <taxon>Actinomycetota</taxon>
        <taxon>Actinomycetes</taxon>
        <taxon>Streptosporangiales</taxon>
        <taxon>Streptosporangiaceae</taxon>
        <taxon>Streptosporangium</taxon>
    </lineage>
</organism>
<dbReference type="PRINTS" id="PR00111">
    <property type="entry name" value="ABHYDROLASE"/>
</dbReference>
<dbReference type="EMBL" id="JAUSQU010000001">
    <property type="protein sequence ID" value="MDP9842853.1"/>
    <property type="molecule type" value="Genomic_DNA"/>
</dbReference>
<evidence type="ECO:0000313" key="5">
    <source>
        <dbReference type="Proteomes" id="UP001225356"/>
    </source>
</evidence>
<dbReference type="InterPro" id="IPR000073">
    <property type="entry name" value="AB_hydrolase_1"/>
</dbReference>
<dbReference type="InterPro" id="IPR029058">
    <property type="entry name" value="AB_hydrolase_fold"/>
</dbReference>
<evidence type="ECO:0000313" key="4">
    <source>
        <dbReference type="EMBL" id="MDP9842853.1"/>
    </source>
</evidence>
<accession>A0ABT9Q952</accession>
<evidence type="ECO:0000259" key="3">
    <source>
        <dbReference type="Pfam" id="PF00561"/>
    </source>
</evidence>
<feature type="region of interest" description="Disordered" evidence="2">
    <location>
        <begin position="289"/>
        <end position="316"/>
    </location>
</feature>
<dbReference type="Gene3D" id="3.40.50.1820">
    <property type="entry name" value="alpha/beta hydrolase"/>
    <property type="match status" value="1"/>
</dbReference>
<protein>
    <submittedName>
        <fullName evidence="4">Haloacetate dehalogenase</fullName>
        <ecNumber evidence="4">3.8.1.3</ecNumber>
    </submittedName>
</protein>
<dbReference type="PRINTS" id="PR00412">
    <property type="entry name" value="EPOXHYDRLASE"/>
</dbReference>
<dbReference type="SUPFAM" id="SSF53474">
    <property type="entry name" value="alpha/beta-Hydrolases"/>
    <property type="match status" value="1"/>
</dbReference>
<comment type="caution">
    <text evidence="4">The sequence shown here is derived from an EMBL/GenBank/DDBJ whole genome shotgun (WGS) entry which is preliminary data.</text>
</comment>
<proteinExistence type="predicted"/>
<dbReference type="EC" id="3.8.1.3" evidence="4"/>
<sequence>MFDDFAFDHIDVGPVTLRVRHGGSGPAVVLLHGHPHTHATWHKVAPALAEHFTVVCPDLRGYGRSTVPADEPEHAQMSKRAMADDVVALMHALGHHEFAVVGHDRGSYVAFRLTMDHPESVRAFVNIGGPPIGEVLDRAGETFARLWWHWFFLGQTKNPAERVINQDPDAWYADRSDRVADEALEDYRAARRDPQTVHAMCEDYRAGLTVDRRDDAADKAAGKKIACPVLVVWGRHDDLPELYDGDPVAPWRTWATDVRGCEMDAGHSVQEDNPEALLDVLVPFLMSHRGDPFPHARPPDGERPERGERVGERRRV</sequence>
<dbReference type="RefSeq" id="WP_307556725.1">
    <property type="nucleotide sequence ID" value="NZ_JAUSQU010000001.1"/>
</dbReference>
<dbReference type="Proteomes" id="UP001225356">
    <property type="component" value="Unassembled WGS sequence"/>
</dbReference>
<dbReference type="GO" id="GO:0018785">
    <property type="term" value="F:haloacetate dehalogenase activity"/>
    <property type="evidence" value="ECO:0007669"/>
    <property type="project" value="UniProtKB-EC"/>
</dbReference>
<feature type="domain" description="AB hydrolase-1" evidence="3">
    <location>
        <begin position="26"/>
        <end position="251"/>
    </location>
</feature>
<dbReference type="PANTHER" id="PTHR43329">
    <property type="entry name" value="EPOXIDE HYDROLASE"/>
    <property type="match status" value="1"/>
</dbReference>